<evidence type="ECO:0000256" key="3">
    <source>
        <dbReference type="SAM" id="SignalP"/>
    </source>
</evidence>
<feature type="signal peptide" evidence="3">
    <location>
        <begin position="1"/>
        <end position="19"/>
    </location>
</feature>
<feature type="compositionally biased region" description="Polar residues" evidence="1">
    <location>
        <begin position="234"/>
        <end position="243"/>
    </location>
</feature>
<accession>A0A0J0XSH0</accession>
<dbReference type="AlphaFoldDB" id="A0A0J0XSH0"/>
<keyword evidence="5" id="KW-1185">Reference proteome</keyword>
<evidence type="ECO:0000256" key="1">
    <source>
        <dbReference type="SAM" id="MobiDB-lite"/>
    </source>
</evidence>
<organism evidence="4 5">
    <name type="scientific">Cutaneotrichosporon oleaginosum</name>
    <dbReference type="NCBI Taxonomy" id="879819"/>
    <lineage>
        <taxon>Eukaryota</taxon>
        <taxon>Fungi</taxon>
        <taxon>Dikarya</taxon>
        <taxon>Basidiomycota</taxon>
        <taxon>Agaricomycotina</taxon>
        <taxon>Tremellomycetes</taxon>
        <taxon>Trichosporonales</taxon>
        <taxon>Trichosporonaceae</taxon>
        <taxon>Cutaneotrichosporon</taxon>
    </lineage>
</organism>
<evidence type="ECO:0000256" key="2">
    <source>
        <dbReference type="SAM" id="Phobius"/>
    </source>
</evidence>
<proteinExistence type="predicted"/>
<protein>
    <recommendedName>
        <fullName evidence="6">Mid2 domain-containing protein</fullName>
    </recommendedName>
</protein>
<dbReference type="STRING" id="879819.A0A0J0XSH0"/>
<keyword evidence="2" id="KW-0812">Transmembrane</keyword>
<keyword evidence="2" id="KW-1133">Transmembrane helix</keyword>
<gene>
    <name evidence="4" type="ORF">CC85DRAFT_291222</name>
</gene>
<feature type="region of interest" description="Disordered" evidence="1">
    <location>
        <begin position="511"/>
        <end position="550"/>
    </location>
</feature>
<keyword evidence="2" id="KW-0472">Membrane</keyword>
<feature type="transmembrane region" description="Helical" evidence="2">
    <location>
        <begin position="381"/>
        <end position="406"/>
    </location>
</feature>
<dbReference type="EMBL" id="KQ087190">
    <property type="protein sequence ID" value="KLT44026.1"/>
    <property type="molecule type" value="Genomic_DNA"/>
</dbReference>
<dbReference type="OrthoDB" id="2563047at2759"/>
<keyword evidence="3" id="KW-0732">Signal</keyword>
<reference evidence="4 5" key="1">
    <citation type="submission" date="2015-03" db="EMBL/GenBank/DDBJ databases">
        <title>Genomics and transcriptomics of the oil-accumulating basidiomycete yeast T. oleaginosus allow insights into substrate utilization and the diverse evolutionary trajectories of mating systems in fungi.</title>
        <authorList>
            <consortium name="DOE Joint Genome Institute"/>
            <person name="Kourist R."/>
            <person name="Kracht O."/>
            <person name="Bracharz F."/>
            <person name="Lipzen A."/>
            <person name="Nolan M."/>
            <person name="Ohm R."/>
            <person name="Grigoriev I."/>
            <person name="Sun S."/>
            <person name="Heitman J."/>
            <person name="Bruck T."/>
            <person name="Nowrousian M."/>
        </authorList>
    </citation>
    <scope>NUCLEOTIDE SEQUENCE [LARGE SCALE GENOMIC DNA]</scope>
    <source>
        <strain evidence="4 5">IBC0246</strain>
    </source>
</reference>
<sequence>MIPLAWLVGALALAHAAMAVSTPFYLDSFTPQLEYKPDSTNTTGQGPSWNASFTGITWAQREDKRGGKIGVGDGYHWVRGVADGGPSVSITFYGTGAEFFGFWGYLDTGSVSDGEGGVGTGAVRMSLSGGPDSLQDIATSGTSSGVGRPVSLGKYADLSRGTYTVTMRPTDGIVSFTHLVVQTDVGGSASDLTQAIANPSIYKPYIVNGDNSLGLNPKFGQFLGPPGGGALESPSGSWAGQSSDDNKRVGSRVAQESVKINLGVGNSFLGVNGTVNTNHGMFRVDIEPAPTGRQGTQDFWASTSWQVLDTILFATGLDPDTEYSLTLTNIQGQNGQPDDYNVWFDITSLTLWKVPTNVKAKAPNIIGEDPQQKKSSSSVPIGAIVGGVVGGVAVIAALALAAWFLFLRKKRTDDLFESTAYLEPETYTTTPYIVPSSPSAATFSENQPMIYHGQPISPIRARHQSPSESSDGYPLSLTDGSGRGTVGLAGLGFLGPTQQPGHWVATDAGPFHGTTPAGEMPPTYNPAWEPTDESDSNAASRTGGRMTKGR</sequence>
<feature type="region of interest" description="Disordered" evidence="1">
    <location>
        <begin position="224"/>
        <end position="248"/>
    </location>
</feature>
<dbReference type="Proteomes" id="UP000053611">
    <property type="component" value="Unassembled WGS sequence"/>
</dbReference>
<evidence type="ECO:0000313" key="4">
    <source>
        <dbReference type="EMBL" id="KLT44026.1"/>
    </source>
</evidence>
<dbReference type="GeneID" id="28985374"/>
<feature type="chain" id="PRO_5005245607" description="Mid2 domain-containing protein" evidence="3">
    <location>
        <begin position="20"/>
        <end position="550"/>
    </location>
</feature>
<name>A0A0J0XSH0_9TREE</name>
<evidence type="ECO:0008006" key="6">
    <source>
        <dbReference type="Google" id="ProtNLM"/>
    </source>
</evidence>
<dbReference type="RefSeq" id="XP_018280517.1">
    <property type="nucleotide sequence ID" value="XM_018424771.1"/>
</dbReference>
<evidence type="ECO:0000313" key="5">
    <source>
        <dbReference type="Proteomes" id="UP000053611"/>
    </source>
</evidence>